<comment type="subcellular location">
    <subcellularLocation>
        <location evidence="1">Cell membrane</location>
        <topology evidence="1">Multi-pass membrane protein</topology>
    </subcellularLocation>
</comment>
<evidence type="ECO:0000256" key="5">
    <source>
        <dbReference type="ARBA" id="ARBA00023136"/>
    </source>
</evidence>
<gene>
    <name evidence="8" type="ORF">GCM10009668_30180</name>
</gene>
<evidence type="ECO:0000256" key="4">
    <source>
        <dbReference type="ARBA" id="ARBA00022989"/>
    </source>
</evidence>
<feature type="transmembrane region" description="Helical" evidence="6">
    <location>
        <begin position="399"/>
        <end position="418"/>
    </location>
</feature>
<feature type="transmembrane region" description="Helical" evidence="6">
    <location>
        <begin position="44"/>
        <end position="64"/>
    </location>
</feature>
<feature type="transmembrane region" description="Helical" evidence="6">
    <location>
        <begin position="360"/>
        <end position="379"/>
    </location>
</feature>
<evidence type="ECO:0000256" key="3">
    <source>
        <dbReference type="ARBA" id="ARBA00022692"/>
    </source>
</evidence>
<evidence type="ECO:0000313" key="8">
    <source>
        <dbReference type="EMBL" id="GAA1108037.1"/>
    </source>
</evidence>
<dbReference type="Proteomes" id="UP001501581">
    <property type="component" value="Unassembled WGS sequence"/>
</dbReference>
<evidence type="ECO:0000256" key="6">
    <source>
        <dbReference type="SAM" id="Phobius"/>
    </source>
</evidence>
<dbReference type="InterPro" id="IPR020846">
    <property type="entry name" value="MFS_dom"/>
</dbReference>
<keyword evidence="3 6" id="KW-0812">Transmembrane</keyword>
<feature type="transmembrane region" description="Helical" evidence="6">
    <location>
        <begin position="297"/>
        <end position="315"/>
    </location>
</feature>
<dbReference type="InterPro" id="IPR011701">
    <property type="entry name" value="MFS"/>
</dbReference>
<dbReference type="PROSITE" id="PS50850">
    <property type="entry name" value="MFS"/>
    <property type="match status" value="1"/>
</dbReference>
<feature type="transmembrane region" description="Helical" evidence="6">
    <location>
        <begin position="108"/>
        <end position="130"/>
    </location>
</feature>
<protein>
    <recommendedName>
        <fullName evidence="7">Major facilitator superfamily (MFS) profile domain-containing protein</fullName>
    </recommendedName>
</protein>
<reference evidence="9" key="1">
    <citation type="journal article" date="2019" name="Int. J. Syst. Evol. Microbiol.">
        <title>The Global Catalogue of Microorganisms (GCM) 10K type strain sequencing project: providing services to taxonomists for standard genome sequencing and annotation.</title>
        <authorList>
            <consortium name="The Broad Institute Genomics Platform"/>
            <consortium name="The Broad Institute Genome Sequencing Center for Infectious Disease"/>
            <person name="Wu L."/>
            <person name="Ma J."/>
        </authorList>
    </citation>
    <scope>NUCLEOTIDE SEQUENCE [LARGE SCALE GENOMIC DNA]</scope>
    <source>
        <strain evidence="9">JCM 13008</strain>
    </source>
</reference>
<keyword evidence="4 6" id="KW-1133">Transmembrane helix</keyword>
<organism evidence="8 9">
    <name type="scientific">Nocardioides dubius</name>
    <dbReference type="NCBI Taxonomy" id="317019"/>
    <lineage>
        <taxon>Bacteria</taxon>
        <taxon>Bacillati</taxon>
        <taxon>Actinomycetota</taxon>
        <taxon>Actinomycetes</taxon>
        <taxon>Propionibacteriales</taxon>
        <taxon>Nocardioidaceae</taxon>
        <taxon>Nocardioides</taxon>
    </lineage>
</organism>
<dbReference type="Pfam" id="PF07690">
    <property type="entry name" value="MFS_1"/>
    <property type="match status" value="2"/>
</dbReference>
<evidence type="ECO:0000313" key="9">
    <source>
        <dbReference type="Proteomes" id="UP001501581"/>
    </source>
</evidence>
<accession>A0ABP4EJQ3</accession>
<name>A0ABP4EJQ3_9ACTN</name>
<comment type="caution">
    <text evidence="8">The sequence shown here is derived from an EMBL/GenBank/DDBJ whole genome shotgun (WGS) entry which is preliminary data.</text>
</comment>
<keyword evidence="5 6" id="KW-0472">Membrane</keyword>
<proteinExistence type="predicted"/>
<dbReference type="EMBL" id="BAAALG010000011">
    <property type="protein sequence ID" value="GAA1108037.1"/>
    <property type="molecule type" value="Genomic_DNA"/>
</dbReference>
<dbReference type="InterPro" id="IPR036259">
    <property type="entry name" value="MFS_trans_sf"/>
</dbReference>
<keyword evidence="2" id="KW-1003">Cell membrane</keyword>
<keyword evidence="9" id="KW-1185">Reference proteome</keyword>
<feature type="transmembrane region" description="Helical" evidence="6">
    <location>
        <begin position="151"/>
        <end position="170"/>
    </location>
</feature>
<feature type="domain" description="Major facilitator superfamily (MFS) profile" evidence="7">
    <location>
        <begin position="1"/>
        <end position="420"/>
    </location>
</feature>
<evidence type="ECO:0000256" key="2">
    <source>
        <dbReference type="ARBA" id="ARBA00022475"/>
    </source>
</evidence>
<feature type="transmembrane region" description="Helical" evidence="6">
    <location>
        <begin position="232"/>
        <end position="255"/>
    </location>
</feature>
<feature type="transmembrane region" description="Helical" evidence="6">
    <location>
        <begin position="182"/>
        <end position="201"/>
    </location>
</feature>
<dbReference type="Gene3D" id="1.20.1250.20">
    <property type="entry name" value="MFS general substrate transporter like domains"/>
    <property type="match status" value="2"/>
</dbReference>
<evidence type="ECO:0000259" key="7">
    <source>
        <dbReference type="PROSITE" id="PS50850"/>
    </source>
</evidence>
<sequence length="431" mass="44774">MAQVGARTWSWIVLLGLIGQVAWAVENMYLNVFVHETITDNPQVLALLVSTSAVAATVATLLVGAASDRRGRRREFIAIGYVLWGITTAGFGLISPQSAGELGSAQNAVAIAVVSIVLLDCVMSFLGSGANDAAFQAWVTDNTVPANRAKVDGVIQAMPLLAMLLVFGALDPLTQDGAWGAFFAVVGGVTAVVGAASWWGLRGAEAVPRPSGSYLSSVLHGLRPSTVRGNPWLYYTLAAWAVLGVSFQVFLPYLIIYVEKYLGIEGYALVLACVLIGASVLSILGGRLLAAHGVLRALPIVVVGYVTGLLAMFVARAQPVVILAGIAAIGGFLVAVAGLSATVRNLTPADRVGQVQGLRMIAAVLVPSVIGPFIGAAVISGADETYVDLGVTKQVPTPWIFIAAAVVALLVVLPLRALQRAGVKQQQETAA</sequence>
<evidence type="ECO:0000256" key="1">
    <source>
        <dbReference type="ARBA" id="ARBA00004651"/>
    </source>
</evidence>
<feature type="transmembrane region" description="Helical" evidence="6">
    <location>
        <begin position="321"/>
        <end position="339"/>
    </location>
</feature>
<feature type="transmembrane region" description="Helical" evidence="6">
    <location>
        <begin position="76"/>
        <end position="96"/>
    </location>
</feature>
<dbReference type="PANTHER" id="PTHR23513:SF11">
    <property type="entry name" value="STAPHYLOFERRIN A TRANSPORTER"/>
    <property type="match status" value="1"/>
</dbReference>
<feature type="transmembrane region" description="Helical" evidence="6">
    <location>
        <begin position="267"/>
        <end position="290"/>
    </location>
</feature>
<dbReference type="PANTHER" id="PTHR23513">
    <property type="entry name" value="INTEGRAL MEMBRANE EFFLUX PROTEIN-RELATED"/>
    <property type="match status" value="1"/>
</dbReference>
<dbReference type="SUPFAM" id="SSF103473">
    <property type="entry name" value="MFS general substrate transporter"/>
    <property type="match status" value="1"/>
</dbReference>